<evidence type="ECO:0000313" key="9">
    <source>
        <dbReference type="Proteomes" id="UP000653305"/>
    </source>
</evidence>
<gene>
    <name evidence="8" type="ORF">PHJA_001422600</name>
</gene>
<evidence type="ECO:0000256" key="2">
    <source>
        <dbReference type="ARBA" id="ARBA00004141"/>
    </source>
</evidence>
<dbReference type="Proteomes" id="UP000653305">
    <property type="component" value="Unassembled WGS sequence"/>
</dbReference>
<feature type="transmembrane region" description="Helical" evidence="7">
    <location>
        <begin position="40"/>
        <end position="56"/>
    </location>
</feature>
<keyword evidence="4 7" id="KW-0812">Transmembrane</keyword>
<evidence type="ECO:0000256" key="1">
    <source>
        <dbReference type="ARBA" id="ARBA00002501"/>
    </source>
</evidence>
<dbReference type="GO" id="GO:0005794">
    <property type="term" value="C:Golgi apparatus"/>
    <property type="evidence" value="ECO:0007669"/>
    <property type="project" value="TreeGrafter"/>
</dbReference>
<sequence length="154" mass="16994">PLRLLQTRIRLRSHRPHPQKLQLLPHQHHRRPRRLPPHESLSLILLAAWLFLYLFRQSSDPPVTLFGRQFSDRETLLLLIVSTIVVIFLTSVGSVLVSALMVGVAMVSAHGAFRAPEDLFLDEPEPQGGASGLLSLFTGGGASLIPQTSVAART</sequence>
<evidence type="ECO:0000256" key="5">
    <source>
        <dbReference type="ARBA" id="ARBA00022989"/>
    </source>
</evidence>
<comment type="subcellular location">
    <subcellularLocation>
        <location evidence="2 7">Membrane</location>
        <topology evidence="2 7">Multi-pass membrane protein</topology>
    </subcellularLocation>
</comment>
<comment type="similarity">
    <text evidence="3 7">Belongs to the PRA1 family.</text>
</comment>
<feature type="transmembrane region" description="Helical" evidence="7">
    <location>
        <begin position="76"/>
        <end position="104"/>
    </location>
</feature>
<keyword evidence="7" id="KW-0813">Transport</keyword>
<dbReference type="Pfam" id="PF03208">
    <property type="entry name" value="PRA1"/>
    <property type="match status" value="1"/>
</dbReference>
<dbReference type="GO" id="GO:0016020">
    <property type="term" value="C:membrane"/>
    <property type="evidence" value="ECO:0007669"/>
    <property type="project" value="UniProtKB-SubCell"/>
</dbReference>
<dbReference type="PANTHER" id="PTHR19317:SF34">
    <property type="entry name" value="PRA1 FAMILY PROTEIN-RELATED"/>
    <property type="match status" value="1"/>
</dbReference>
<dbReference type="InterPro" id="IPR004895">
    <property type="entry name" value="Prenylated_rab_accept_PRA1"/>
</dbReference>
<evidence type="ECO:0000256" key="4">
    <source>
        <dbReference type="ARBA" id="ARBA00022692"/>
    </source>
</evidence>
<keyword evidence="9" id="KW-1185">Reference proteome</keyword>
<evidence type="ECO:0000256" key="6">
    <source>
        <dbReference type="ARBA" id="ARBA00023136"/>
    </source>
</evidence>
<evidence type="ECO:0000256" key="7">
    <source>
        <dbReference type="RuleBase" id="RU363107"/>
    </source>
</evidence>
<dbReference type="GO" id="GO:0016192">
    <property type="term" value="P:vesicle-mediated transport"/>
    <property type="evidence" value="ECO:0007669"/>
    <property type="project" value="TreeGrafter"/>
</dbReference>
<comment type="function">
    <text evidence="1 7">May be involved in both secretory and endocytic intracellular trafficking in the endosomal/prevacuolar compartments.</text>
</comment>
<protein>
    <recommendedName>
        <fullName evidence="7">PRA1 family protein</fullName>
    </recommendedName>
</protein>
<dbReference type="OrthoDB" id="63113at2759"/>
<proteinExistence type="inferred from homology"/>
<keyword evidence="5 7" id="KW-1133">Transmembrane helix</keyword>
<accession>A0A830C9V0</accession>
<comment type="caution">
    <text evidence="8">The sequence shown here is derived from an EMBL/GenBank/DDBJ whole genome shotgun (WGS) entry which is preliminary data.</text>
</comment>
<dbReference type="GO" id="GO:0005783">
    <property type="term" value="C:endoplasmic reticulum"/>
    <property type="evidence" value="ECO:0007669"/>
    <property type="project" value="TreeGrafter"/>
</dbReference>
<keyword evidence="6 7" id="KW-0472">Membrane</keyword>
<name>A0A830C9V0_9LAMI</name>
<reference evidence="8" key="1">
    <citation type="submission" date="2020-07" db="EMBL/GenBank/DDBJ databases">
        <title>Ethylene signaling mediates host invasion by parasitic plants.</title>
        <authorList>
            <person name="Yoshida S."/>
        </authorList>
    </citation>
    <scope>NUCLEOTIDE SEQUENCE</scope>
    <source>
        <strain evidence="8">Okayama</strain>
    </source>
</reference>
<evidence type="ECO:0000313" key="8">
    <source>
        <dbReference type="EMBL" id="GFP92783.1"/>
    </source>
</evidence>
<organism evidence="8 9">
    <name type="scientific">Phtheirospermum japonicum</name>
    <dbReference type="NCBI Taxonomy" id="374723"/>
    <lineage>
        <taxon>Eukaryota</taxon>
        <taxon>Viridiplantae</taxon>
        <taxon>Streptophyta</taxon>
        <taxon>Embryophyta</taxon>
        <taxon>Tracheophyta</taxon>
        <taxon>Spermatophyta</taxon>
        <taxon>Magnoliopsida</taxon>
        <taxon>eudicotyledons</taxon>
        <taxon>Gunneridae</taxon>
        <taxon>Pentapetalae</taxon>
        <taxon>asterids</taxon>
        <taxon>lamiids</taxon>
        <taxon>Lamiales</taxon>
        <taxon>Orobanchaceae</taxon>
        <taxon>Orobanchaceae incertae sedis</taxon>
        <taxon>Phtheirospermum</taxon>
    </lineage>
</organism>
<evidence type="ECO:0000256" key="3">
    <source>
        <dbReference type="ARBA" id="ARBA00006483"/>
    </source>
</evidence>
<dbReference type="AlphaFoldDB" id="A0A830C9V0"/>
<feature type="non-terminal residue" evidence="8">
    <location>
        <position position="1"/>
    </location>
</feature>
<dbReference type="EMBL" id="BMAC01000290">
    <property type="protein sequence ID" value="GFP92783.1"/>
    <property type="molecule type" value="Genomic_DNA"/>
</dbReference>
<dbReference type="PANTHER" id="PTHR19317">
    <property type="entry name" value="PRENYLATED RAB ACCEPTOR 1-RELATED"/>
    <property type="match status" value="1"/>
</dbReference>